<dbReference type="EMBL" id="MF063068">
    <property type="protein sequence ID" value="ARV77358.1"/>
    <property type="molecule type" value="Genomic_DNA"/>
</dbReference>
<gene>
    <name evidence="1" type="ORF">NOXIFER_189</name>
</gene>
<name>A0A1Y0T1E5_9CAUD</name>
<protein>
    <submittedName>
        <fullName evidence="1">Uncharacterized protein</fullName>
    </submittedName>
</protein>
<dbReference type="Proteomes" id="UP000224829">
    <property type="component" value="Segment"/>
</dbReference>
<proteinExistence type="predicted"/>
<sequence>MTGCLMKVRPHRRLLDEAMAEVKEIEPTMVALKKWADESFGGMQPPDLSELKCEPYGYDDRIKWNTYIVHLEGWGVLGFTDGPVQASP</sequence>
<keyword evidence="2" id="KW-1185">Reference proteome</keyword>
<organism evidence="1 2">
    <name type="scientific">Pseudomonas phage Noxifer</name>
    <dbReference type="NCBI Taxonomy" id="2006684"/>
    <lineage>
        <taxon>Viruses</taxon>
        <taxon>Duplodnaviria</taxon>
        <taxon>Heunggongvirae</taxon>
        <taxon>Uroviricota</taxon>
        <taxon>Caudoviricetes</taxon>
        <taxon>Chimalliviridae</taxon>
        <taxon>Noxifervirus</taxon>
        <taxon>Noxifervirus noxifer</taxon>
    </lineage>
</organism>
<evidence type="ECO:0000313" key="2">
    <source>
        <dbReference type="Proteomes" id="UP000224829"/>
    </source>
</evidence>
<dbReference type="OrthoDB" id="22728at10239"/>
<reference evidence="1 2" key="1">
    <citation type="submission" date="2017-05" db="EMBL/GenBank/DDBJ databases">
        <authorList>
            <person name="Song R."/>
            <person name="Chenine A.L."/>
            <person name="Ruprecht R.M."/>
        </authorList>
    </citation>
    <scope>NUCLEOTIDE SEQUENCE [LARGE SCALE GENOMIC DNA]</scope>
</reference>
<evidence type="ECO:0000313" key="1">
    <source>
        <dbReference type="EMBL" id="ARV77358.1"/>
    </source>
</evidence>
<accession>A0A1Y0T1E5</accession>